<gene>
    <name evidence="1" type="ORF">KCMC57_12670</name>
</gene>
<proteinExistence type="predicted"/>
<dbReference type="EMBL" id="AP035881">
    <property type="protein sequence ID" value="BFP44899.1"/>
    <property type="molecule type" value="Genomic_DNA"/>
</dbReference>
<protein>
    <submittedName>
        <fullName evidence="1">Uncharacterized protein</fullName>
    </submittedName>
</protein>
<sequence>MTAPGEGNPAAVAVEPVAARLGAIKGVGHDQLAARLPGLLPLDEPDQLTNYLDAFTALLLADAPAPA</sequence>
<dbReference type="AlphaFoldDB" id="A0AB33JNT1"/>
<organism evidence="1">
    <name type="scientific">Kitasatospora sp. CMC57</name>
    <dbReference type="NCBI Taxonomy" id="3231513"/>
    <lineage>
        <taxon>Bacteria</taxon>
        <taxon>Bacillati</taxon>
        <taxon>Actinomycetota</taxon>
        <taxon>Actinomycetes</taxon>
        <taxon>Kitasatosporales</taxon>
        <taxon>Streptomycetaceae</taxon>
        <taxon>Kitasatospora</taxon>
    </lineage>
</organism>
<name>A0AB33JNT1_9ACTN</name>
<evidence type="ECO:0000313" key="1">
    <source>
        <dbReference type="EMBL" id="BFP44899.1"/>
    </source>
</evidence>
<reference evidence="1" key="1">
    <citation type="submission" date="2024-07" db="EMBL/GenBank/DDBJ databases">
        <title>Complete genome sequences of cellulolytic bacteria, Kitasatospora sp. CMC57 and Streptomyces sp. CMC78, isolated from Japanese agricultural soil.</title>
        <authorList>
            <person name="Hashimoto T."/>
            <person name="Ito M."/>
            <person name="Iwamoto M."/>
            <person name="Fukahori D."/>
            <person name="Shoda T."/>
            <person name="Sakoda M."/>
            <person name="Morohoshi T."/>
            <person name="Mitsuboshi M."/>
            <person name="Nishizawa T."/>
        </authorList>
    </citation>
    <scope>NUCLEOTIDE SEQUENCE</scope>
    <source>
        <strain evidence="1">CMC57</strain>
    </source>
</reference>
<dbReference type="RefSeq" id="WP_407987460.1">
    <property type="nucleotide sequence ID" value="NZ_AP035881.2"/>
</dbReference>
<accession>A0AB33JNT1</accession>